<feature type="compositionally biased region" description="Basic and acidic residues" evidence="1">
    <location>
        <begin position="1078"/>
        <end position="1090"/>
    </location>
</feature>
<feature type="compositionally biased region" description="Acidic residues" evidence="1">
    <location>
        <begin position="1056"/>
        <end position="1068"/>
    </location>
</feature>
<feature type="compositionally biased region" description="Basic and acidic residues" evidence="1">
    <location>
        <begin position="967"/>
        <end position="986"/>
    </location>
</feature>
<feature type="region of interest" description="Disordered" evidence="1">
    <location>
        <begin position="1559"/>
        <end position="1635"/>
    </location>
</feature>
<feature type="compositionally biased region" description="Polar residues" evidence="1">
    <location>
        <begin position="1500"/>
        <end position="1513"/>
    </location>
</feature>
<dbReference type="Proteomes" id="UP000708208">
    <property type="component" value="Unassembled WGS sequence"/>
</dbReference>
<feature type="region of interest" description="Disordered" evidence="1">
    <location>
        <begin position="155"/>
        <end position="196"/>
    </location>
</feature>
<feature type="region of interest" description="Disordered" evidence="1">
    <location>
        <begin position="1736"/>
        <end position="1768"/>
    </location>
</feature>
<feature type="compositionally biased region" description="Pro residues" evidence="1">
    <location>
        <begin position="1393"/>
        <end position="1404"/>
    </location>
</feature>
<feature type="compositionally biased region" description="Polar residues" evidence="1">
    <location>
        <begin position="455"/>
        <end position="464"/>
    </location>
</feature>
<name>A0A8J2NT56_9HEXA</name>
<feature type="compositionally biased region" description="Polar residues" evidence="1">
    <location>
        <begin position="1521"/>
        <end position="1538"/>
    </location>
</feature>
<feature type="compositionally biased region" description="Low complexity" evidence="1">
    <location>
        <begin position="404"/>
        <end position="426"/>
    </location>
</feature>
<feature type="compositionally biased region" description="Basic and acidic residues" evidence="1">
    <location>
        <begin position="530"/>
        <end position="556"/>
    </location>
</feature>
<feature type="region of interest" description="Disordered" evidence="1">
    <location>
        <begin position="349"/>
        <end position="376"/>
    </location>
</feature>
<evidence type="ECO:0000256" key="1">
    <source>
        <dbReference type="SAM" id="MobiDB-lite"/>
    </source>
</evidence>
<evidence type="ECO:0000313" key="3">
    <source>
        <dbReference type="Proteomes" id="UP000708208"/>
    </source>
</evidence>
<feature type="compositionally biased region" description="Low complexity" evidence="1">
    <location>
        <begin position="1480"/>
        <end position="1494"/>
    </location>
</feature>
<feature type="compositionally biased region" description="Basic and acidic residues" evidence="1">
    <location>
        <begin position="565"/>
        <end position="577"/>
    </location>
</feature>
<keyword evidence="3" id="KW-1185">Reference proteome</keyword>
<feature type="compositionally biased region" description="Low complexity" evidence="1">
    <location>
        <begin position="1457"/>
        <end position="1472"/>
    </location>
</feature>
<protein>
    <submittedName>
        <fullName evidence="2">Uncharacterized protein</fullName>
    </submittedName>
</protein>
<feature type="compositionally biased region" description="Polar residues" evidence="1">
    <location>
        <begin position="1350"/>
        <end position="1369"/>
    </location>
</feature>
<feature type="region of interest" description="Disordered" evidence="1">
    <location>
        <begin position="1168"/>
        <end position="1187"/>
    </location>
</feature>
<feature type="compositionally biased region" description="Polar residues" evidence="1">
    <location>
        <begin position="493"/>
        <end position="508"/>
    </location>
</feature>
<feature type="region of interest" description="Disordered" evidence="1">
    <location>
        <begin position="253"/>
        <end position="277"/>
    </location>
</feature>
<feature type="compositionally biased region" description="Polar residues" evidence="1">
    <location>
        <begin position="1744"/>
        <end position="1753"/>
    </location>
</feature>
<feature type="region of interest" description="Disordered" evidence="1">
    <location>
        <begin position="1350"/>
        <end position="1406"/>
    </location>
</feature>
<feature type="compositionally biased region" description="Low complexity" evidence="1">
    <location>
        <begin position="1100"/>
        <end position="1110"/>
    </location>
</feature>
<dbReference type="OrthoDB" id="410721at2759"/>
<feature type="region of interest" description="Disordered" evidence="1">
    <location>
        <begin position="1445"/>
        <end position="1538"/>
    </location>
</feature>
<feature type="compositionally biased region" description="Polar residues" evidence="1">
    <location>
        <begin position="635"/>
        <end position="647"/>
    </location>
</feature>
<dbReference type="EMBL" id="CAJVCH010068244">
    <property type="protein sequence ID" value="CAG7720198.1"/>
    <property type="molecule type" value="Genomic_DNA"/>
</dbReference>
<feature type="region of interest" description="Disordered" evidence="1">
    <location>
        <begin position="489"/>
        <end position="508"/>
    </location>
</feature>
<feature type="compositionally biased region" description="Polar residues" evidence="1">
    <location>
        <begin position="515"/>
        <end position="529"/>
    </location>
</feature>
<comment type="caution">
    <text evidence="2">The sequence shown here is derived from an EMBL/GenBank/DDBJ whole genome shotgun (WGS) entry which is preliminary data.</text>
</comment>
<feature type="compositionally biased region" description="Polar residues" evidence="1">
    <location>
        <begin position="1587"/>
        <end position="1607"/>
    </location>
</feature>
<reference evidence="2" key="1">
    <citation type="submission" date="2021-06" db="EMBL/GenBank/DDBJ databases">
        <authorList>
            <person name="Hodson N. C."/>
            <person name="Mongue J. A."/>
            <person name="Jaron S. K."/>
        </authorList>
    </citation>
    <scope>NUCLEOTIDE SEQUENCE</scope>
</reference>
<evidence type="ECO:0000313" key="2">
    <source>
        <dbReference type="EMBL" id="CAG7720198.1"/>
    </source>
</evidence>
<feature type="region of interest" description="Disordered" evidence="1">
    <location>
        <begin position="635"/>
        <end position="735"/>
    </location>
</feature>
<feature type="compositionally biased region" description="Polar residues" evidence="1">
    <location>
        <begin position="673"/>
        <end position="684"/>
    </location>
</feature>
<gene>
    <name evidence="2" type="ORF">AFUS01_LOCUS9484</name>
</gene>
<feature type="region of interest" description="Disordered" evidence="1">
    <location>
        <begin position="966"/>
        <end position="1110"/>
    </location>
</feature>
<accession>A0A8J2NT56</accession>
<organism evidence="2 3">
    <name type="scientific">Allacma fusca</name>
    <dbReference type="NCBI Taxonomy" id="39272"/>
    <lineage>
        <taxon>Eukaryota</taxon>
        <taxon>Metazoa</taxon>
        <taxon>Ecdysozoa</taxon>
        <taxon>Arthropoda</taxon>
        <taxon>Hexapoda</taxon>
        <taxon>Collembola</taxon>
        <taxon>Symphypleona</taxon>
        <taxon>Sminthuridae</taxon>
        <taxon>Allacma</taxon>
    </lineage>
</organism>
<feature type="compositionally biased region" description="Basic and acidic residues" evidence="1">
    <location>
        <begin position="685"/>
        <end position="695"/>
    </location>
</feature>
<feature type="compositionally biased region" description="Polar residues" evidence="1">
    <location>
        <begin position="179"/>
        <end position="196"/>
    </location>
</feature>
<feature type="compositionally biased region" description="Polar residues" evidence="1">
    <location>
        <begin position="1000"/>
        <end position="1016"/>
    </location>
</feature>
<feature type="region of interest" description="Disordered" evidence="1">
    <location>
        <begin position="515"/>
        <end position="596"/>
    </location>
</feature>
<feature type="compositionally biased region" description="Basic and acidic residues" evidence="1">
    <location>
        <begin position="1445"/>
        <end position="1454"/>
    </location>
</feature>
<proteinExistence type="predicted"/>
<feature type="compositionally biased region" description="Low complexity" evidence="1">
    <location>
        <begin position="1370"/>
        <end position="1392"/>
    </location>
</feature>
<feature type="compositionally biased region" description="Low complexity" evidence="1">
    <location>
        <begin position="655"/>
        <end position="672"/>
    </location>
</feature>
<feature type="compositionally biased region" description="Acidic residues" evidence="1">
    <location>
        <begin position="1623"/>
        <end position="1635"/>
    </location>
</feature>
<feature type="compositionally biased region" description="Low complexity" evidence="1">
    <location>
        <begin position="1173"/>
        <end position="1187"/>
    </location>
</feature>
<feature type="non-terminal residue" evidence="2">
    <location>
        <position position="1817"/>
    </location>
</feature>
<feature type="region of interest" description="Disordered" evidence="1">
    <location>
        <begin position="394"/>
        <end position="484"/>
    </location>
</feature>
<feature type="compositionally biased region" description="Acidic residues" evidence="1">
    <location>
        <begin position="166"/>
        <end position="176"/>
    </location>
</feature>
<sequence length="1817" mass="198388">PLKVNEKGRKWLFGSRLFRREADGSWAPVWAFLFTDIIVLTSHMTRDRVFFVKETPIKLEDVVTLHFNLPRKNENEFRLLFGPEPAQSHYGRFDRILPIYRRPKSNQIILRTTNLQLKSMWKLLLQRQIITLNTRLSKSSSSNFSISEFCEKFPESNTASSRQEKIDEEPEEEDENLAGSITTAPNNKRSSATASSIAGIEARQVRSSNSATKDSINAGLLSKEPDQFKRLSSGPKLDNGLSDSSGQIISEQWRQSGHVSPRLEESGKDSMVNAALPSSPPVIVDRAATSTVGKGIIKNPQSRTVQVPENQQLVTDMRESQLKDGSANGLEETNVAIRANITSNVSTSPLATLSRPCETTKPDPTPLPTNNSHSDHHVIPTEASLTLSDSHVCDPMASSEIHPSATTTSSTMTKSTTSNDKNNYTSPNRKIPTLDLVPKSGEKRDGTLSGIGPVTNKTDISLPSSVGKKQGDKSSGNNGKFHQKPVEMLASPSEGSPSKSYLNSRKNSVRTETLINNNNESISDLNHNSSSDRRSSLKEVCECEGSVDRPLKEEASSRTVTPASESKEKPKVTEDTKSICISSSNNPNNNNDDESPVTMEKIRNFYTSILCTRDSSTDAGHSDHSKRSYTMISTSFTDTKPSSSSCDKTIPPPNSTLNNNATNSNTPNNTNNGKLTETELSGDPTTKETLPKADELPPSQIEFQGETNKTDPVCQSVSPQEKKGKVDDGDQIGRSSKAIENEIVCIESSSSPPSSSGGKIMRGDLPGPKIMTNAILKSRQQVLIMAGVSPTLSIVGDRECEKPPGGDQRTMGKKTVCKPIPLTTTKIGLVERESSNESIVAVVSPGVETTMKRNVIAPSKMELERHPDAGSNSCAKGKVYANSPIVSGIGSERSRRRLLYDYKVRRDYPELFGITPRDRRSFIKSLGEHESSSDKDLVAPYYYHTRLSPLPVLKLLQNGTRLPFLAKETDSDKEGSESTKGSDKCPEALPTTPCPLKPKVSTSASTNTPMNASLNTGGLHHMKLMGSLEDEDDDASTSTGSITHSKRNATSKLRDDEVEEEGEDDDSDVSASGTNRNHVRDLIERPDEVHLHRRRRSPEESSSNDSGISEEILIVTEGQTKTTSSVGTEVSEDLTLSTTESEVKRRFPSTLREHEVISSSTFNRCAVSSSSCPASTQPPTNNSPSVNVPKIHNVDDNSSCNTTSSSCSGHINLTENSIEATIVEPNTHSTSGIQQANPVLSSAQTKTAHVHSSQCSEVVDMSETSVSNSSTHSNPGTDCSTQSKMNHVCFVEGETTNGVDSMVELTKADKSTGMEDDDLMDFSWVCRLPEKAYRNLLAERREAFFLANNHSLSDSPSGYQHSSNYNQMNSNSPTLTTITSSSSHASSYSSASVPPPPPPPPPKEPLVVKIYDVCTVHNTIPPEPPSQSPSNACERVMYTRLEKHTTAHVERVESSDDSTSSSSDVASASPAAENGTTDPSWSSSSSSLAGYSSSMKEEPSPSTSATAHQQSMSKLVDPVPSGSTNSGATSGPPSSSVNNGFYQKGILVSSFLDNRSRPEIVVTGDSPDHPKNGYLLQSDDDEEEEQAISNSSIISNGRENQSGSSGRNEFLRVESNDSTAENYGDDDDYNFDDDDDELSHCSVATMNRYGTYESLEKIESDDTLGTLPDFPRNMPRSKARFTFDDDDDDDDDLFEEDFESDFNFRFPSQIQDNTYSVSRLGPLPPLLEEDYEDDMYEEHRAGSESPSNSTGEPSGSVPHLHNQVHQPGVRGDNSFLLARIATMYARSSISPLKIFRELWLKKRYRQWANTTNPNFKE</sequence>